<gene>
    <name evidence="4" type="ORF">DFJ69_0928</name>
</gene>
<dbReference type="AlphaFoldDB" id="A0A3D9SHY9"/>
<evidence type="ECO:0000256" key="1">
    <source>
        <dbReference type="ARBA" id="ARBA00004370"/>
    </source>
</evidence>
<dbReference type="Proteomes" id="UP000256661">
    <property type="component" value="Unassembled WGS sequence"/>
</dbReference>
<protein>
    <submittedName>
        <fullName evidence="4">Mce-associated membrane protein</fullName>
    </submittedName>
</protein>
<name>A0A3D9SHY9_9ACTN</name>
<keyword evidence="2 3" id="KW-0472">Membrane</keyword>
<evidence type="ECO:0000313" key="5">
    <source>
        <dbReference type="Proteomes" id="UP000256661"/>
    </source>
</evidence>
<comment type="caution">
    <text evidence="4">The sequence shown here is derived from an EMBL/GenBank/DDBJ whole genome shotgun (WGS) entry which is preliminary data.</text>
</comment>
<proteinExistence type="predicted"/>
<dbReference type="EMBL" id="QTTT01000001">
    <property type="protein sequence ID" value="REE95538.1"/>
    <property type="molecule type" value="Genomic_DNA"/>
</dbReference>
<evidence type="ECO:0000256" key="3">
    <source>
        <dbReference type="SAM" id="Phobius"/>
    </source>
</evidence>
<dbReference type="PANTHER" id="PTHR37042:SF4">
    <property type="entry name" value="OUTER MEMBRANE PROTEIN RV1973"/>
    <property type="match status" value="1"/>
</dbReference>
<keyword evidence="3" id="KW-1133">Transmembrane helix</keyword>
<reference evidence="4 5" key="1">
    <citation type="submission" date="2018-08" db="EMBL/GenBank/DDBJ databases">
        <title>Sequencing the genomes of 1000 actinobacteria strains.</title>
        <authorList>
            <person name="Klenk H.-P."/>
        </authorList>
    </citation>
    <scope>NUCLEOTIDE SEQUENCE [LARGE SCALE GENOMIC DNA]</scope>
    <source>
        <strain evidence="4 5">DSM 43927</strain>
    </source>
</reference>
<keyword evidence="5" id="KW-1185">Reference proteome</keyword>
<evidence type="ECO:0000256" key="2">
    <source>
        <dbReference type="ARBA" id="ARBA00023136"/>
    </source>
</evidence>
<dbReference type="PANTHER" id="PTHR37042">
    <property type="entry name" value="OUTER MEMBRANE PROTEIN RV1973"/>
    <property type="match status" value="1"/>
</dbReference>
<keyword evidence="3" id="KW-0812">Transmembrane</keyword>
<evidence type="ECO:0000313" key="4">
    <source>
        <dbReference type="EMBL" id="REE95538.1"/>
    </source>
</evidence>
<comment type="subcellular location">
    <subcellularLocation>
        <location evidence="1">Membrane</location>
    </subcellularLocation>
</comment>
<dbReference type="RefSeq" id="WP_211328508.1">
    <property type="nucleotide sequence ID" value="NZ_QTTT01000001.1"/>
</dbReference>
<organism evidence="4 5">
    <name type="scientific">Thermomonospora umbrina</name>
    <dbReference type="NCBI Taxonomy" id="111806"/>
    <lineage>
        <taxon>Bacteria</taxon>
        <taxon>Bacillati</taxon>
        <taxon>Actinomycetota</taxon>
        <taxon>Actinomycetes</taxon>
        <taxon>Streptosporangiales</taxon>
        <taxon>Thermomonosporaceae</taxon>
        <taxon>Thermomonospora</taxon>
    </lineage>
</organism>
<sequence>MTAEEEDRAPLRARLRGRLRGRATGRLLLALAVAFAAWGGWSLWRAEGNESIDFGAARDEVLAAGRANVAVLNTIDAAQADVGLQKWLDASTGPLRDELNRSREQDRLRIQQARTSTRGVVTDAAVTQLDVRAGTALLIAMVRVEVTAPSGGGATTDRKRFEAGLTRTPNGWKLRSLTAIPVDSSRP</sequence>
<dbReference type="GO" id="GO:0016020">
    <property type="term" value="C:membrane"/>
    <property type="evidence" value="ECO:0007669"/>
    <property type="project" value="UniProtKB-SubCell"/>
</dbReference>
<feature type="transmembrane region" description="Helical" evidence="3">
    <location>
        <begin position="23"/>
        <end position="44"/>
    </location>
</feature>
<accession>A0A3D9SHY9</accession>